<reference evidence="1 2" key="1">
    <citation type="submission" date="2019-10" db="EMBL/GenBank/DDBJ databases">
        <title>Complete genome sequence of Vibrio sp. strain THAF100, isolated from non-filtered water from the water column of tank 6 of a marine aquarium containing stony-coral fragments. Water maintained at 26 degree C.</title>
        <authorList>
            <person name="Ruckert C."/>
            <person name="Franco A."/>
            <person name="Kalinowski J."/>
            <person name="Glaeser S."/>
        </authorList>
    </citation>
    <scope>NUCLEOTIDE SEQUENCE [LARGE SCALE GENOMIC DNA]</scope>
    <source>
        <strain evidence="1 2">THAF100</strain>
        <plasmid evidence="2">pthaf100_b</plasmid>
    </source>
</reference>
<keyword evidence="2" id="KW-1185">Reference proteome</keyword>
<dbReference type="AlphaFoldDB" id="A0A5P9CS60"/>
<organism evidence="1 2">
    <name type="scientific">Vibrio aquimaris</name>
    <dbReference type="NCBI Taxonomy" id="2587862"/>
    <lineage>
        <taxon>Bacteria</taxon>
        <taxon>Pseudomonadati</taxon>
        <taxon>Pseudomonadota</taxon>
        <taxon>Gammaproteobacteria</taxon>
        <taxon>Vibrionales</taxon>
        <taxon>Vibrionaceae</taxon>
        <taxon>Vibrio</taxon>
    </lineage>
</organism>
<dbReference type="Proteomes" id="UP000326936">
    <property type="component" value="Plasmid pTHAF100_b"/>
</dbReference>
<dbReference type="OrthoDB" id="5814322at2"/>
<proteinExistence type="predicted"/>
<keyword evidence="1" id="KW-0614">Plasmid</keyword>
<accession>A0A5P9CS60</accession>
<gene>
    <name evidence="1" type="ORF">FIV01_20540</name>
</gene>
<sequence length="178" mass="20311">MKYWMIDPLTKEVIGEYDAQSKWNVPRNAMIEQPLPPKQGFAVVAVFDESGKAIDSEYVEDHRGATIYDESDCTKSIVVSELGRIKVGFTTDKPLTEFDERINGAWVTNESNKYIAEYNAVDTRRREIYTTVINPLELEALRKERAGESELANEYFKQADAATEEMKQAHPFPEPPQT</sequence>
<dbReference type="RefSeq" id="WP_152432800.1">
    <property type="nucleotide sequence ID" value="NZ_CBCSDK010000028.1"/>
</dbReference>
<geneLocation type="plasmid" evidence="2">
    <name>pthaf100_b</name>
</geneLocation>
<dbReference type="KEGG" id="vaq:FIV01_20540"/>
<protein>
    <submittedName>
        <fullName evidence="1">Uncharacterized protein</fullName>
    </submittedName>
</protein>
<evidence type="ECO:0000313" key="2">
    <source>
        <dbReference type="Proteomes" id="UP000326936"/>
    </source>
</evidence>
<name>A0A5P9CS60_9VIBR</name>
<dbReference type="EMBL" id="CP045352">
    <property type="protein sequence ID" value="QFT28793.1"/>
    <property type="molecule type" value="Genomic_DNA"/>
</dbReference>
<evidence type="ECO:0000313" key="1">
    <source>
        <dbReference type="EMBL" id="QFT28793.1"/>
    </source>
</evidence>